<dbReference type="Proteomes" id="UP001060085">
    <property type="component" value="Linkage Group LG02"/>
</dbReference>
<accession>A0ACC0BV93</accession>
<proteinExistence type="predicted"/>
<organism evidence="1 2">
    <name type="scientific">Catharanthus roseus</name>
    <name type="common">Madagascar periwinkle</name>
    <name type="synonym">Vinca rosea</name>
    <dbReference type="NCBI Taxonomy" id="4058"/>
    <lineage>
        <taxon>Eukaryota</taxon>
        <taxon>Viridiplantae</taxon>
        <taxon>Streptophyta</taxon>
        <taxon>Embryophyta</taxon>
        <taxon>Tracheophyta</taxon>
        <taxon>Spermatophyta</taxon>
        <taxon>Magnoliopsida</taxon>
        <taxon>eudicotyledons</taxon>
        <taxon>Gunneridae</taxon>
        <taxon>Pentapetalae</taxon>
        <taxon>asterids</taxon>
        <taxon>lamiids</taxon>
        <taxon>Gentianales</taxon>
        <taxon>Apocynaceae</taxon>
        <taxon>Rauvolfioideae</taxon>
        <taxon>Vinceae</taxon>
        <taxon>Catharanthinae</taxon>
        <taxon>Catharanthus</taxon>
    </lineage>
</organism>
<evidence type="ECO:0000313" key="2">
    <source>
        <dbReference type="Proteomes" id="UP001060085"/>
    </source>
</evidence>
<dbReference type="EMBL" id="CM044702">
    <property type="protein sequence ID" value="KAI5676585.1"/>
    <property type="molecule type" value="Genomic_DNA"/>
</dbReference>
<gene>
    <name evidence="1" type="ORF">M9H77_07535</name>
</gene>
<sequence>MDGKFHKRRGDYEEYDDSYSYRGYHFRRCSQTLGTTSRSLSYINLKLPLLCGTFDSYDYEALEQKVESFFYSYDKHQRSKIPHAIIEAKEIVEIHVENKTSNEDPCYIMSEKNIESKEKERVDKERLVERSCNFDSISIFQKRVNILSVQKRKRMSLRKTNSFFASEFLCVHNFEDSSKDERGKLSYKFIKTINVFLSNSDFSFC</sequence>
<evidence type="ECO:0000313" key="1">
    <source>
        <dbReference type="EMBL" id="KAI5676585.1"/>
    </source>
</evidence>
<name>A0ACC0BV93_CATRO</name>
<protein>
    <submittedName>
        <fullName evidence="1">Uncharacterized protein</fullName>
    </submittedName>
</protein>
<reference evidence="2" key="1">
    <citation type="journal article" date="2023" name="Nat. Plants">
        <title>Single-cell RNA sequencing provides a high-resolution roadmap for understanding the multicellular compartmentation of specialized metabolism.</title>
        <authorList>
            <person name="Sun S."/>
            <person name="Shen X."/>
            <person name="Li Y."/>
            <person name="Li Y."/>
            <person name="Wang S."/>
            <person name="Li R."/>
            <person name="Zhang H."/>
            <person name="Shen G."/>
            <person name="Guo B."/>
            <person name="Wei J."/>
            <person name="Xu J."/>
            <person name="St-Pierre B."/>
            <person name="Chen S."/>
            <person name="Sun C."/>
        </authorList>
    </citation>
    <scope>NUCLEOTIDE SEQUENCE [LARGE SCALE GENOMIC DNA]</scope>
</reference>
<comment type="caution">
    <text evidence="1">The sequence shown here is derived from an EMBL/GenBank/DDBJ whole genome shotgun (WGS) entry which is preliminary data.</text>
</comment>
<keyword evidence="2" id="KW-1185">Reference proteome</keyword>